<feature type="compositionally biased region" description="Basic and acidic residues" evidence="1">
    <location>
        <begin position="116"/>
        <end position="134"/>
    </location>
</feature>
<evidence type="ECO:0000256" key="1">
    <source>
        <dbReference type="SAM" id="MobiDB-lite"/>
    </source>
</evidence>
<name>A0ABR4QSR8_9CEST</name>
<comment type="caution">
    <text evidence="2">The sequence shown here is derived from an EMBL/GenBank/DDBJ whole genome shotgun (WGS) entry which is preliminary data.</text>
</comment>
<dbReference type="EMBL" id="JAKROA010000001">
    <property type="protein sequence ID" value="KAL5112479.1"/>
    <property type="molecule type" value="Genomic_DNA"/>
</dbReference>
<evidence type="ECO:0000313" key="3">
    <source>
        <dbReference type="Proteomes" id="UP001651158"/>
    </source>
</evidence>
<keyword evidence="3" id="KW-1185">Reference proteome</keyword>
<sequence length="212" mass="24081">MALHQQRQAKCREVRAASMAQHLQHHQLSQQKQPQNSSNDTQMADNIREFYRTPTMLAEDEPFYPHGQHQQEHQLQEEEHEEEHGQERGGWRAMSIEGPSSTSYDVNSLIEEPDVQEPRAQEVRSDAFEERDKFSQQAPLWLPSEEDRRTPTLPWTSSLDADMLIEVGTTPTSGSGRRKSTKKTPAPPPPPVIRSQARRRSSSSGSSTSSLT</sequence>
<feature type="compositionally biased region" description="Low complexity" evidence="1">
    <location>
        <begin position="202"/>
        <end position="212"/>
    </location>
</feature>
<protein>
    <submittedName>
        <fullName evidence="2">Uncharacterized protein</fullName>
    </submittedName>
</protein>
<feature type="compositionally biased region" description="Low complexity" evidence="1">
    <location>
        <begin position="26"/>
        <end position="39"/>
    </location>
</feature>
<feature type="region of interest" description="Disordered" evidence="1">
    <location>
        <begin position="1"/>
        <end position="212"/>
    </location>
</feature>
<evidence type="ECO:0000313" key="2">
    <source>
        <dbReference type="EMBL" id="KAL5112479.1"/>
    </source>
</evidence>
<accession>A0ABR4QSR8</accession>
<feature type="compositionally biased region" description="Basic and acidic residues" evidence="1">
    <location>
        <begin position="69"/>
        <end position="90"/>
    </location>
</feature>
<gene>
    <name evidence="2" type="ORF">TcWFU_007274</name>
</gene>
<proteinExistence type="predicted"/>
<reference evidence="2 3" key="1">
    <citation type="journal article" date="2022" name="Front. Cell. Infect. Microbiol.">
        <title>The Genomes of Two Strains of Taenia crassiceps the Animal Model for the Study of Human Cysticercosis.</title>
        <authorList>
            <person name="Bobes R.J."/>
            <person name="Estrada K."/>
            <person name="Rios-Valencia D.G."/>
            <person name="Calderon-Gallegos A."/>
            <person name="de la Torre P."/>
            <person name="Carrero J.C."/>
            <person name="Sanchez-Flores A."/>
            <person name="Laclette J.P."/>
        </authorList>
    </citation>
    <scope>NUCLEOTIDE SEQUENCE [LARGE SCALE GENOMIC DNA]</scope>
    <source>
        <strain evidence="2">WFUcys</strain>
    </source>
</reference>
<dbReference type="Proteomes" id="UP001651158">
    <property type="component" value="Unassembled WGS sequence"/>
</dbReference>
<organism evidence="2 3">
    <name type="scientific">Taenia crassiceps</name>
    <dbReference type="NCBI Taxonomy" id="6207"/>
    <lineage>
        <taxon>Eukaryota</taxon>
        <taxon>Metazoa</taxon>
        <taxon>Spiralia</taxon>
        <taxon>Lophotrochozoa</taxon>
        <taxon>Platyhelminthes</taxon>
        <taxon>Cestoda</taxon>
        <taxon>Eucestoda</taxon>
        <taxon>Cyclophyllidea</taxon>
        <taxon>Taeniidae</taxon>
        <taxon>Taenia</taxon>
    </lineage>
</organism>